<reference evidence="4" key="1">
    <citation type="submission" date="2019-12" db="UniProtKB">
        <authorList>
            <consortium name="WormBaseParasite"/>
        </authorList>
    </citation>
    <scope>IDENTIFICATION</scope>
</reference>
<dbReference type="AlphaFoldDB" id="A0A5S6QK68"/>
<sequence>MEFGVWQLSLADVATAMPFSHFVSKENWQPQTRNGQTGNAANRQNLARNKSFIQLIYSTFSGRVCLVNSLILPMQRNLFTTLQLLRSTFRRFCHNGIAKTQQSAVNSQVETSLSVISSVNERITNRTHGHLFAVVKLGDQQFKIATEDIIVCDGHLPVSLGQKIFLQKVLCVGAREFTLIGTPLLPKEKVRVKATCIEKTLSNLEIDYFFVRRKNIRRLRLTRKPLTLLRINDIELLEPLQPSETESKS</sequence>
<protein>
    <recommendedName>
        <fullName evidence="2">Large ribosomal subunit protein bL21m</fullName>
    </recommendedName>
</protein>
<dbReference type="InterPro" id="IPR036164">
    <property type="entry name" value="bL21-like_sf"/>
</dbReference>
<name>A0A5S6QK68_TRIMR</name>
<dbReference type="GO" id="GO:0005762">
    <property type="term" value="C:mitochondrial large ribosomal subunit"/>
    <property type="evidence" value="ECO:0007669"/>
    <property type="project" value="TreeGrafter"/>
</dbReference>
<evidence type="ECO:0000256" key="1">
    <source>
        <dbReference type="ARBA" id="ARBA00008563"/>
    </source>
</evidence>
<dbReference type="PANTHER" id="PTHR21349">
    <property type="entry name" value="50S RIBOSOMAL PROTEIN L21"/>
    <property type="match status" value="1"/>
</dbReference>
<dbReference type="InterPro" id="IPR028909">
    <property type="entry name" value="bL21-like"/>
</dbReference>
<evidence type="ECO:0000313" key="4">
    <source>
        <dbReference type="WBParaSite" id="TMUE_2000007736.1"/>
    </source>
</evidence>
<dbReference type="Proteomes" id="UP000046395">
    <property type="component" value="Unassembled WGS sequence"/>
</dbReference>
<proteinExistence type="inferred from homology"/>
<comment type="similarity">
    <text evidence="1">Belongs to the bacterial ribosomal protein bL21 family.</text>
</comment>
<evidence type="ECO:0000256" key="2">
    <source>
        <dbReference type="ARBA" id="ARBA00044129"/>
    </source>
</evidence>
<dbReference type="STRING" id="70415.A0A5S6QK68"/>
<keyword evidence="3" id="KW-1185">Reference proteome</keyword>
<dbReference type="PANTHER" id="PTHR21349:SF0">
    <property type="entry name" value="LARGE RIBOSOMAL SUBUNIT PROTEIN BL21M"/>
    <property type="match status" value="1"/>
</dbReference>
<evidence type="ECO:0000313" key="3">
    <source>
        <dbReference type="Proteomes" id="UP000046395"/>
    </source>
</evidence>
<dbReference type="Pfam" id="PF00829">
    <property type="entry name" value="Ribosomal_L21p"/>
    <property type="match status" value="1"/>
</dbReference>
<accession>A0A5S6QK68</accession>
<organism evidence="3 4">
    <name type="scientific">Trichuris muris</name>
    <name type="common">Mouse whipworm</name>
    <dbReference type="NCBI Taxonomy" id="70415"/>
    <lineage>
        <taxon>Eukaryota</taxon>
        <taxon>Metazoa</taxon>
        <taxon>Ecdysozoa</taxon>
        <taxon>Nematoda</taxon>
        <taxon>Enoplea</taxon>
        <taxon>Dorylaimia</taxon>
        <taxon>Trichinellida</taxon>
        <taxon>Trichuridae</taxon>
        <taxon>Trichuris</taxon>
    </lineage>
</organism>
<dbReference type="GO" id="GO:0003735">
    <property type="term" value="F:structural constituent of ribosome"/>
    <property type="evidence" value="ECO:0007669"/>
    <property type="project" value="TreeGrafter"/>
</dbReference>
<dbReference type="SUPFAM" id="SSF141091">
    <property type="entry name" value="L21p-like"/>
    <property type="match status" value="1"/>
</dbReference>
<dbReference type="WBParaSite" id="TMUE_2000007736.1">
    <property type="protein sequence ID" value="TMUE_2000007736.1"/>
    <property type="gene ID" value="WBGene00294295"/>
</dbReference>